<dbReference type="Pfam" id="PF07695">
    <property type="entry name" value="7TMR-DISM_7TM"/>
    <property type="match status" value="1"/>
</dbReference>
<dbReference type="GO" id="GO:0005886">
    <property type="term" value="C:plasma membrane"/>
    <property type="evidence" value="ECO:0007669"/>
    <property type="project" value="TreeGrafter"/>
</dbReference>
<evidence type="ECO:0000259" key="2">
    <source>
        <dbReference type="PROSITE" id="PS50887"/>
    </source>
</evidence>
<evidence type="ECO:0000313" key="3">
    <source>
        <dbReference type="EMBL" id="PZD97500.1"/>
    </source>
</evidence>
<dbReference type="Pfam" id="PF00990">
    <property type="entry name" value="GGDEF"/>
    <property type="match status" value="1"/>
</dbReference>
<dbReference type="GO" id="GO:0043709">
    <property type="term" value="P:cell adhesion involved in single-species biofilm formation"/>
    <property type="evidence" value="ECO:0007669"/>
    <property type="project" value="TreeGrafter"/>
</dbReference>
<dbReference type="InterPro" id="IPR000160">
    <property type="entry name" value="GGDEF_dom"/>
</dbReference>
<dbReference type="CDD" id="cd01949">
    <property type="entry name" value="GGDEF"/>
    <property type="match status" value="1"/>
</dbReference>
<reference evidence="3 4" key="1">
    <citation type="submission" date="2018-06" db="EMBL/GenBank/DDBJ databases">
        <title>Paenibacillus imtechensis sp. nov.</title>
        <authorList>
            <person name="Pinnaka A.K."/>
            <person name="Singh H."/>
            <person name="Kaur M."/>
        </authorList>
    </citation>
    <scope>NUCLEOTIDE SEQUENCE [LARGE SCALE GENOMIC DNA]</scope>
    <source>
        <strain evidence="3 4">SMB1</strain>
    </source>
</reference>
<dbReference type="PANTHER" id="PTHR45138">
    <property type="entry name" value="REGULATORY COMPONENTS OF SENSORY TRANSDUCTION SYSTEM"/>
    <property type="match status" value="1"/>
</dbReference>
<dbReference type="SUPFAM" id="SSF55073">
    <property type="entry name" value="Nucleotide cyclase"/>
    <property type="match status" value="1"/>
</dbReference>
<dbReference type="InterPro" id="IPR011623">
    <property type="entry name" value="7TMR_DISM_rcpt_extracell_dom1"/>
</dbReference>
<dbReference type="GO" id="GO:1902201">
    <property type="term" value="P:negative regulation of bacterial-type flagellum-dependent cell motility"/>
    <property type="evidence" value="ECO:0007669"/>
    <property type="project" value="TreeGrafter"/>
</dbReference>
<dbReference type="Gene3D" id="3.30.70.270">
    <property type="match status" value="1"/>
</dbReference>
<feature type="transmembrane region" description="Helical" evidence="1">
    <location>
        <begin position="323"/>
        <end position="344"/>
    </location>
</feature>
<feature type="transmembrane region" description="Helical" evidence="1">
    <location>
        <begin position="234"/>
        <end position="251"/>
    </location>
</feature>
<feature type="domain" description="GGDEF" evidence="2">
    <location>
        <begin position="485"/>
        <end position="623"/>
    </location>
</feature>
<feature type="transmembrane region" description="Helical" evidence="1">
    <location>
        <begin position="356"/>
        <end position="378"/>
    </location>
</feature>
<keyword evidence="4" id="KW-1185">Reference proteome</keyword>
<dbReference type="GO" id="GO:0052621">
    <property type="term" value="F:diguanylate cyclase activity"/>
    <property type="evidence" value="ECO:0007669"/>
    <property type="project" value="TreeGrafter"/>
</dbReference>
<keyword evidence="1" id="KW-0812">Transmembrane</keyword>
<evidence type="ECO:0000313" key="4">
    <source>
        <dbReference type="Proteomes" id="UP000249522"/>
    </source>
</evidence>
<keyword evidence="1" id="KW-1133">Transmembrane helix</keyword>
<dbReference type="InterPro" id="IPR029787">
    <property type="entry name" value="Nucleotide_cyclase"/>
</dbReference>
<feature type="transmembrane region" description="Helical" evidence="1">
    <location>
        <begin position="384"/>
        <end position="402"/>
    </location>
</feature>
<accession>A0A2W1LHG0</accession>
<keyword evidence="1" id="KW-0472">Membrane</keyword>
<dbReference type="AlphaFoldDB" id="A0A2W1LHG0"/>
<dbReference type="Proteomes" id="UP000249522">
    <property type="component" value="Unassembled WGS sequence"/>
</dbReference>
<proteinExistence type="predicted"/>
<organism evidence="3 4">
    <name type="scientific">Paenibacillus sambharensis</name>
    <dbReference type="NCBI Taxonomy" id="1803190"/>
    <lineage>
        <taxon>Bacteria</taxon>
        <taxon>Bacillati</taxon>
        <taxon>Bacillota</taxon>
        <taxon>Bacilli</taxon>
        <taxon>Bacillales</taxon>
        <taxon>Paenibacillaceae</taxon>
        <taxon>Paenibacillus</taxon>
    </lineage>
</organism>
<dbReference type="PANTHER" id="PTHR45138:SF9">
    <property type="entry name" value="DIGUANYLATE CYCLASE DGCM-RELATED"/>
    <property type="match status" value="1"/>
</dbReference>
<protein>
    <recommendedName>
        <fullName evidence="2">GGDEF domain-containing protein</fullName>
    </recommendedName>
</protein>
<evidence type="ECO:0000256" key="1">
    <source>
        <dbReference type="SAM" id="Phobius"/>
    </source>
</evidence>
<dbReference type="PROSITE" id="PS51257">
    <property type="entry name" value="PROKAR_LIPOPROTEIN"/>
    <property type="match status" value="1"/>
</dbReference>
<dbReference type="PROSITE" id="PS50887">
    <property type="entry name" value="GGDEF"/>
    <property type="match status" value="1"/>
</dbReference>
<dbReference type="FunFam" id="3.30.70.270:FF:000001">
    <property type="entry name" value="Diguanylate cyclase domain protein"/>
    <property type="match status" value="1"/>
</dbReference>
<dbReference type="EMBL" id="QKRB01000010">
    <property type="protein sequence ID" value="PZD97500.1"/>
    <property type="molecule type" value="Genomic_DNA"/>
</dbReference>
<gene>
    <name evidence="3" type="ORF">DNH61_01075</name>
</gene>
<name>A0A2W1LHG0_9BACL</name>
<dbReference type="OrthoDB" id="9759607at2"/>
<feature type="transmembrane region" description="Helical" evidence="1">
    <location>
        <begin position="298"/>
        <end position="317"/>
    </location>
</feature>
<comment type="caution">
    <text evidence="3">The sequence shown here is derived from an EMBL/GenBank/DDBJ whole genome shotgun (WGS) entry which is preliminary data.</text>
</comment>
<dbReference type="InterPro" id="IPR043128">
    <property type="entry name" value="Rev_trsase/Diguanyl_cyclase"/>
</dbReference>
<dbReference type="NCBIfam" id="TIGR00254">
    <property type="entry name" value="GGDEF"/>
    <property type="match status" value="1"/>
</dbReference>
<feature type="transmembrane region" description="Helical" evidence="1">
    <location>
        <begin position="271"/>
        <end position="291"/>
    </location>
</feature>
<dbReference type="RefSeq" id="WP_111144861.1">
    <property type="nucleotide sequence ID" value="NZ_QKRB01000010.1"/>
</dbReference>
<sequence>MMRLKLWIGIVLMAVVLQGCNTLPPEKGVNAIDGILDLSHWSTEETPLIPLEGSWIFYWQHLLTPSDFEQQSGVRPTGMIVMPSNWESYLINGRPLPREGYATFRLNVYNGPSSDVLGLKVPVMYSSYKLWVDDKLLSRNGQVGINKETSVPQKKPMVVYFSPEDNNFTITLQISNYHEYSGGMWEPVTLGLSKDIHADYVRQVISQSLMIGILLLSGIYHLGLSLFRKTDSYFFYFGLFCVVAALRYMMVGDVFLTKLAPSIDWGLAMKIEYISLYLHVPLWGMVMYRLYPKDCSRRFIAFCTLVAAGYTVLTLFLETRVYYQFLIYFQLLMILGALYSFVVILNGARRKREGAVYGFIGILSLLACIIIDTFGFMLKYSGLNLYPVGIVIFIISFSLMISKRLSASLSLSEQLTAELSELNHELEQKVEDRTREIQHSHNKLMELNLKLEQMVLVDGLTSIANRKHFDEYFEEQFTLCAQRSEPLTLFYIDIDDFKRYNDRYGHLMGDECLKQVAQTLHEQVSVLPGGLAARYGGEEFVCILPGCDGLQAEQLAGELNRHIEQLHIPHMDSQVSGVVTISIGLTSVIPGQSLNPKDILEQADLALYQAKSAGKNRHVRFSASF</sequence>
<dbReference type="InterPro" id="IPR050469">
    <property type="entry name" value="Diguanylate_Cyclase"/>
</dbReference>
<dbReference type="SMART" id="SM00267">
    <property type="entry name" value="GGDEF"/>
    <property type="match status" value="1"/>
</dbReference>
<feature type="transmembrane region" description="Helical" evidence="1">
    <location>
        <begin position="209"/>
        <end position="227"/>
    </location>
</feature>